<accession>B9XBM6</accession>
<name>B9XBM6_PEDPL</name>
<evidence type="ECO:0000313" key="1">
    <source>
        <dbReference type="EMBL" id="EEF62911.1"/>
    </source>
</evidence>
<sequence length="136" mass="15447">MTNKKTPFNHRVGRPVNLPLQKFFLAFSQNGINNTTLFENDEQIVHLQYNQMSGNPVRIGDGYATVTGYRLPQPLVNSREGGSEIRNPKSGYRFDCARRDSATQNQLLRQEKDEASLPICFRQDSLNAFIPRFAGV</sequence>
<dbReference type="STRING" id="320771.Cflav_PD5546"/>
<comment type="caution">
    <text evidence="1">The sequence shown here is derived from an EMBL/GenBank/DDBJ whole genome shotgun (WGS) entry which is preliminary data.</text>
</comment>
<dbReference type="AlphaFoldDB" id="B9XBM6"/>
<proteinExistence type="predicted"/>
<dbReference type="Proteomes" id="UP000003688">
    <property type="component" value="Unassembled WGS sequence"/>
</dbReference>
<evidence type="ECO:0000313" key="2">
    <source>
        <dbReference type="Proteomes" id="UP000003688"/>
    </source>
</evidence>
<organism evidence="1 2">
    <name type="scientific">Pedosphaera parvula (strain Ellin514)</name>
    <dbReference type="NCBI Taxonomy" id="320771"/>
    <lineage>
        <taxon>Bacteria</taxon>
        <taxon>Pseudomonadati</taxon>
        <taxon>Verrucomicrobiota</taxon>
        <taxon>Pedosphaerae</taxon>
        <taxon>Pedosphaerales</taxon>
        <taxon>Pedosphaeraceae</taxon>
        <taxon>Pedosphaera</taxon>
    </lineage>
</organism>
<keyword evidence="2" id="KW-1185">Reference proteome</keyword>
<dbReference type="EMBL" id="ABOX02000003">
    <property type="protein sequence ID" value="EEF62911.1"/>
    <property type="molecule type" value="Genomic_DNA"/>
</dbReference>
<gene>
    <name evidence="1" type="ORF">Cflav_PD5546</name>
</gene>
<reference evidence="1 2" key="1">
    <citation type="journal article" date="2011" name="J. Bacteriol.">
        <title>Genome sequence of 'Pedosphaera parvula' Ellin514, an aerobic Verrucomicrobial isolate from pasture soil.</title>
        <authorList>
            <person name="Kant R."/>
            <person name="van Passel M.W."/>
            <person name="Sangwan P."/>
            <person name="Palva A."/>
            <person name="Lucas S."/>
            <person name="Copeland A."/>
            <person name="Lapidus A."/>
            <person name="Glavina Del Rio T."/>
            <person name="Dalin E."/>
            <person name="Tice H."/>
            <person name="Bruce D."/>
            <person name="Goodwin L."/>
            <person name="Pitluck S."/>
            <person name="Chertkov O."/>
            <person name="Larimer F.W."/>
            <person name="Land M.L."/>
            <person name="Hauser L."/>
            <person name="Brettin T.S."/>
            <person name="Detter J.C."/>
            <person name="Han S."/>
            <person name="de Vos W.M."/>
            <person name="Janssen P.H."/>
            <person name="Smidt H."/>
        </authorList>
    </citation>
    <scope>NUCLEOTIDE SEQUENCE [LARGE SCALE GENOMIC DNA]</scope>
    <source>
        <strain evidence="1 2">Ellin514</strain>
    </source>
</reference>
<protein>
    <submittedName>
        <fullName evidence="1">Uncharacterized protein</fullName>
    </submittedName>
</protein>